<dbReference type="Proteomes" id="UP000786811">
    <property type="component" value="Unassembled WGS sequence"/>
</dbReference>
<evidence type="ECO:0000256" key="1">
    <source>
        <dbReference type="SAM" id="MobiDB-lite"/>
    </source>
</evidence>
<accession>A0A8J2HLR4</accession>
<keyword evidence="3" id="KW-0808">Transferase</keyword>
<dbReference type="EMBL" id="CAJNRD030001123">
    <property type="protein sequence ID" value="CAG5102816.1"/>
    <property type="molecule type" value="Genomic_DNA"/>
</dbReference>
<evidence type="ECO:0000313" key="4">
    <source>
        <dbReference type="Proteomes" id="UP000786811"/>
    </source>
</evidence>
<keyword evidence="3" id="KW-0695">RNA-directed DNA polymerase</keyword>
<dbReference type="Pfam" id="PF00078">
    <property type="entry name" value="RVT_1"/>
    <property type="match status" value="1"/>
</dbReference>
<dbReference type="PROSITE" id="PS50878">
    <property type="entry name" value="RT_POL"/>
    <property type="match status" value="1"/>
</dbReference>
<dbReference type="InterPro" id="IPR000477">
    <property type="entry name" value="RT_dom"/>
</dbReference>
<keyword evidence="4" id="KW-1185">Reference proteome</keyword>
<name>A0A8J2HLR4_COTCN</name>
<feature type="region of interest" description="Disordered" evidence="1">
    <location>
        <begin position="45"/>
        <end position="65"/>
    </location>
</feature>
<dbReference type="CDD" id="cd01650">
    <property type="entry name" value="RT_nLTR_like"/>
    <property type="match status" value="1"/>
</dbReference>
<reference evidence="3" key="1">
    <citation type="submission" date="2021-04" db="EMBL/GenBank/DDBJ databases">
        <authorList>
            <person name="Chebbi M.A.C M."/>
        </authorList>
    </citation>
    <scope>NUCLEOTIDE SEQUENCE</scope>
</reference>
<dbReference type="InterPro" id="IPR043502">
    <property type="entry name" value="DNA/RNA_pol_sf"/>
</dbReference>
<sequence length="874" mass="100036">MEDDTSGSVFTVEQSLTQSTARGHDIRLIKVTTDSHDTDNIMSSMNNNINNTKPQNGKGRPKISDSWDKDIKEINENAFKKIDNELSQRDAQYSDKFKDFEQRFARLEAKLDEANNASTVNLSTADQSCPTTTPQEPHPDLKQYINQITDKLDGLDKQLRQSNIIIKGFNTTDTPHYKLKDMVDKFLSDNLGVLSCVESAQIIGRSGNVIKAKITTMVYRDTIMRKQKTLGPKRIYIEDDRTPEERKIYHALRIRAKQLRGQGHKVKLDNSQLMVDGVWQDVDIEQLPSPNRSDLENSTSTSLVTGFIIYKTLFNKDLDSECIPKDWAHVALVMLHKKGDKLNPANYRGLAMVNLITKIFTMTIKHRLEHWVTRNNILPEEQAGFTANKSCLHNIFVLQTVIHLKLKNRRGKAYGLFIDFGRAFDSVPHLLLWNKLHDLGISPKIIRLLKNLYAQAILQIKSTDQLSSKFEVTERVLQGEILSPLLFILFLHDIVTFFRDKGAKGFRINNLHDIILLLYADDLVIMADSTADLNKKLIILREYCSQNKLIVNIDKTRVLHFKRAGKGDSTRLYYDKELIEWSNEYEYLGVPFSTSALGLVATNAASRKAKLAMGAVLSTLARIGADSWDGILQIYRSCVLSSLLYAAQLWGLRYLDKLEQIQLCFFKRLLALVPGAPNAELRLELNISIIKLEVLKPSLNWVCKILDMEDHRLPKLCFLRTLQLSRVQPADTKYNWVVQLKNLLQLGQAPCSLWTNLTSAHWKAQIPAIFRNAEFNLKLTDLNSVLDNHSSQIPLWNGPQRASPSYLRNNPLYLSRTFAQLRLANKHYVALSCNRNRVYIDPTVICTICNLNELEDLEHIFLRCPIYQPYRDHF</sequence>
<proteinExistence type="predicted"/>
<comment type="caution">
    <text evidence="3">The sequence shown here is derived from an EMBL/GenBank/DDBJ whole genome shotgun (WGS) entry which is preliminary data.</text>
</comment>
<protein>
    <submittedName>
        <fullName evidence="3">Similar to RTase: Probable RNA-directed DNA polymerase from transposon BS (Drosophila melanogaster)</fullName>
    </submittedName>
</protein>
<dbReference type="PANTHER" id="PTHR47027:SF30">
    <property type="entry name" value="THAP-TYPE DOMAIN-CONTAINING PROTEIN"/>
    <property type="match status" value="1"/>
</dbReference>
<organism evidence="3 4">
    <name type="scientific">Cotesia congregata</name>
    <name type="common">Parasitoid wasp</name>
    <name type="synonym">Apanteles congregatus</name>
    <dbReference type="NCBI Taxonomy" id="51543"/>
    <lineage>
        <taxon>Eukaryota</taxon>
        <taxon>Metazoa</taxon>
        <taxon>Ecdysozoa</taxon>
        <taxon>Arthropoda</taxon>
        <taxon>Hexapoda</taxon>
        <taxon>Insecta</taxon>
        <taxon>Pterygota</taxon>
        <taxon>Neoptera</taxon>
        <taxon>Endopterygota</taxon>
        <taxon>Hymenoptera</taxon>
        <taxon>Apocrita</taxon>
        <taxon>Ichneumonoidea</taxon>
        <taxon>Braconidae</taxon>
        <taxon>Microgastrinae</taxon>
        <taxon>Cotesia</taxon>
    </lineage>
</organism>
<feature type="domain" description="Reverse transcriptase" evidence="2">
    <location>
        <begin position="316"/>
        <end position="592"/>
    </location>
</feature>
<dbReference type="AlphaFoldDB" id="A0A8J2HLR4"/>
<dbReference type="PANTHER" id="PTHR47027">
    <property type="entry name" value="REVERSE TRANSCRIPTASE DOMAIN-CONTAINING PROTEIN"/>
    <property type="match status" value="1"/>
</dbReference>
<evidence type="ECO:0000259" key="2">
    <source>
        <dbReference type="PROSITE" id="PS50878"/>
    </source>
</evidence>
<gene>
    <name evidence="3" type="ORF">HICCMSTLAB_LOCUS11198</name>
</gene>
<keyword evidence="3" id="KW-0548">Nucleotidyltransferase</keyword>
<dbReference type="SUPFAM" id="SSF56672">
    <property type="entry name" value="DNA/RNA polymerases"/>
    <property type="match status" value="1"/>
</dbReference>
<evidence type="ECO:0000313" key="3">
    <source>
        <dbReference type="EMBL" id="CAG5102816.1"/>
    </source>
</evidence>
<dbReference type="OrthoDB" id="7700451at2759"/>
<dbReference type="GO" id="GO:0003964">
    <property type="term" value="F:RNA-directed DNA polymerase activity"/>
    <property type="evidence" value="ECO:0007669"/>
    <property type="project" value="UniProtKB-KW"/>
</dbReference>